<dbReference type="NCBIfam" id="TIGR01499">
    <property type="entry name" value="folC"/>
    <property type="match status" value="1"/>
</dbReference>
<dbReference type="GO" id="GO:0005524">
    <property type="term" value="F:ATP binding"/>
    <property type="evidence" value="ECO:0007669"/>
    <property type="project" value="UniProtKB-KW"/>
</dbReference>
<name>A0A2T2WZU3_9FIRM</name>
<dbReference type="SUPFAM" id="SSF53623">
    <property type="entry name" value="MurD-like peptide ligases, catalytic domain"/>
    <property type="match status" value="1"/>
</dbReference>
<evidence type="ECO:0000313" key="14">
    <source>
        <dbReference type="Proteomes" id="UP000242699"/>
    </source>
</evidence>
<feature type="domain" description="Mur ligase C-terminal" evidence="11">
    <location>
        <begin position="281"/>
        <end position="397"/>
    </location>
</feature>
<dbReference type="InterPro" id="IPR036565">
    <property type="entry name" value="Mur-like_cat_sf"/>
</dbReference>
<evidence type="ECO:0000259" key="11">
    <source>
        <dbReference type="Pfam" id="PF02875"/>
    </source>
</evidence>
<dbReference type="Gene3D" id="3.40.1190.10">
    <property type="entry name" value="Mur-like, catalytic domain"/>
    <property type="match status" value="1"/>
</dbReference>
<evidence type="ECO:0000256" key="8">
    <source>
        <dbReference type="ARBA" id="ARBA00030592"/>
    </source>
</evidence>
<feature type="domain" description="Mur ligase central" evidence="12">
    <location>
        <begin position="40"/>
        <end position="183"/>
    </location>
</feature>
<accession>A0A2T2WZU3</accession>
<dbReference type="InterPro" id="IPR004101">
    <property type="entry name" value="Mur_ligase_C"/>
</dbReference>
<dbReference type="Pfam" id="PF02875">
    <property type="entry name" value="Mur_ligase_C"/>
    <property type="match status" value="1"/>
</dbReference>
<evidence type="ECO:0000256" key="10">
    <source>
        <dbReference type="PIRNR" id="PIRNR001563"/>
    </source>
</evidence>
<organism evidence="13 14">
    <name type="scientific">Sulfobacillus benefaciens</name>
    <dbReference type="NCBI Taxonomy" id="453960"/>
    <lineage>
        <taxon>Bacteria</taxon>
        <taxon>Bacillati</taxon>
        <taxon>Bacillota</taxon>
        <taxon>Clostridia</taxon>
        <taxon>Eubacteriales</taxon>
        <taxon>Clostridiales Family XVII. Incertae Sedis</taxon>
        <taxon>Sulfobacillus</taxon>
    </lineage>
</organism>
<dbReference type="PANTHER" id="PTHR11136">
    <property type="entry name" value="FOLYLPOLYGLUTAMATE SYNTHASE-RELATED"/>
    <property type="match status" value="1"/>
</dbReference>
<dbReference type="PROSITE" id="PS01012">
    <property type="entry name" value="FOLYLPOLYGLU_SYNT_2"/>
    <property type="match status" value="1"/>
</dbReference>
<keyword evidence="6 10" id="KW-0067">ATP-binding</keyword>
<comment type="catalytic activity">
    <reaction evidence="9">
        <text>(6S)-5,6,7,8-tetrahydrofolyl-(gamma-L-Glu)(n) + L-glutamate + ATP = (6S)-5,6,7,8-tetrahydrofolyl-(gamma-L-Glu)(n+1) + ADP + phosphate + H(+)</text>
        <dbReference type="Rhea" id="RHEA:10580"/>
        <dbReference type="Rhea" id="RHEA-COMP:14738"/>
        <dbReference type="Rhea" id="RHEA-COMP:14740"/>
        <dbReference type="ChEBI" id="CHEBI:15378"/>
        <dbReference type="ChEBI" id="CHEBI:29985"/>
        <dbReference type="ChEBI" id="CHEBI:30616"/>
        <dbReference type="ChEBI" id="CHEBI:43474"/>
        <dbReference type="ChEBI" id="CHEBI:141005"/>
        <dbReference type="ChEBI" id="CHEBI:456216"/>
        <dbReference type="EC" id="6.3.2.17"/>
    </reaction>
</comment>
<keyword evidence="4" id="KW-0479">Metal-binding</keyword>
<comment type="caution">
    <text evidence="13">The sequence shown here is derived from an EMBL/GenBank/DDBJ whole genome shotgun (WGS) entry which is preliminary data.</text>
</comment>
<dbReference type="InterPro" id="IPR036615">
    <property type="entry name" value="Mur_ligase_C_dom_sf"/>
</dbReference>
<dbReference type="AlphaFoldDB" id="A0A2T2WZU3"/>
<dbReference type="Proteomes" id="UP000242699">
    <property type="component" value="Unassembled WGS sequence"/>
</dbReference>
<evidence type="ECO:0000313" key="13">
    <source>
        <dbReference type="EMBL" id="PSR27755.1"/>
    </source>
</evidence>
<evidence type="ECO:0000256" key="6">
    <source>
        <dbReference type="ARBA" id="ARBA00022840"/>
    </source>
</evidence>
<dbReference type="Pfam" id="PF08245">
    <property type="entry name" value="Mur_ligase_M"/>
    <property type="match status" value="1"/>
</dbReference>
<evidence type="ECO:0000256" key="1">
    <source>
        <dbReference type="ARBA" id="ARBA00008276"/>
    </source>
</evidence>
<dbReference type="GO" id="GO:0008841">
    <property type="term" value="F:dihydrofolate synthase activity"/>
    <property type="evidence" value="ECO:0007669"/>
    <property type="project" value="TreeGrafter"/>
</dbReference>
<keyword evidence="5 10" id="KW-0547">Nucleotide-binding</keyword>
<evidence type="ECO:0000259" key="12">
    <source>
        <dbReference type="Pfam" id="PF08245"/>
    </source>
</evidence>
<evidence type="ECO:0000256" key="2">
    <source>
        <dbReference type="ARBA" id="ARBA00013025"/>
    </source>
</evidence>
<dbReference type="GO" id="GO:0046872">
    <property type="term" value="F:metal ion binding"/>
    <property type="evidence" value="ECO:0007669"/>
    <property type="project" value="UniProtKB-KW"/>
</dbReference>
<dbReference type="GO" id="GO:0005737">
    <property type="term" value="C:cytoplasm"/>
    <property type="evidence" value="ECO:0007669"/>
    <property type="project" value="TreeGrafter"/>
</dbReference>
<evidence type="ECO:0000256" key="9">
    <source>
        <dbReference type="ARBA" id="ARBA00047493"/>
    </source>
</evidence>
<gene>
    <name evidence="13" type="ORF">C7B43_11160</name>
</gene>
<keyword evidence="3 10" id="KW-0436">Ligase</keyword>
<dbReference type="InterPro" id="IPR013221">
    <property type="entry name" value="Mur_ligase_cen"/>
</dbReference>
<dbReference type="InterPro" id="IPR001645">
    <property type="entry name" value="Folylpolyglutamate_synth"/>
</dbReference>
<evidence type="ECO:0000256" key="3">
    <source>
        <dbReference type="ARBA" id="ARBA00022598"/>
    </source>
</evidence>
<protein>
    <recommendedName>
        <fullName evidence="2">tetrahydrofolate synthase</fullName>
        <ecNumber evidence="2">6.3.2.17</ecNumber>
    </recommendedName>
    <alternativeName>
        <fullName evidence="8">Tetrahydrofolylpolyglutamate synthase</fullName>
    </alternativeName>
</protein>
<dbReference type="GO" id="GO:0004326">
    <property type="term" value="F:tetrahydrofolylpolyglutamate synthase activity"/>
    <property type="evidence" value="ECO:0007669"/>
    <property type="project" value="UniProtKB-EC"/>
</dbReference>
<sequence length="417" mass="46218">MKENWWEGLERLRIRPGLERIRQLLDALGNPQQGYPIVHVAGTNGKGSTAALIAEALQSQNLRVGLTVSPDMGHINERVMLNRQPISEELWDHLGEMVEQAGRTLPDVPTFFEAVTALAFLAFRHWRVDVAVVEVGLGGRLDATNIIDPPCLAVITPVAFDHMDRLGNTIEAIAGEKAGIIKAGSPVVAARQPYPSARTVIWERARDCGVKIIEPTWFPEVGEQGVFGRSPAGPLSVPLLGAYQKDNVATAYAALGELSRQGFIHDWQSVLRSWARFSWPGRFQIVRRNPLWVIDGAHNPHGIQGVVETLKLKAYRRFRWTLVFSSLSDKPADDMLRLLIPYMERIILTHVPSQRGGDPRELLTVAPTATIIEDPWEAVQKAFAVSAEDEAILTTGSLALLSYILEQRQKHVGNLVN</sequence>
<dbReference type="PANTHER" id="PTHR11136:SF0">
    <property type="entry name" value="DIHYDROFOLATE SYNTHETASE-RELATED"/>
    <property type="match status" value="1"/>
</dbReference>
<dbReference type="EC" id="6.3.2.17" evidence="2"/>
<dbReference type="Gene3D" id="3.90.190.20">
    <property type="entry name" value="Mur ligase, C-terminal domain"/>
    <property type="match status" value="1"/>
</dbReference>
<evidence type="ECO:0000256" key="5">
    <source>
        <dbReference type="ARBA" id="ARBA00022741"/>
    </source>
</evidence>
<evidence type="ECO:0000256" key="7">
    <source>
        <dbReference type="ARBA" id="ARBA00022842"/>
    </source>
</evidence>
<evidence type="ECO:0000256" key="4">
    <source>
        <dbReference type="ARBA" id="ARBA00022723"/>
    </source>
</evidence>
<comment type="similarity">
    <text evidence="1 10">Belongs to the folylpolyglutamate synthase family.</text>
</comment>
<proteinExistence type="inferred from homology"/>
<dbReference type="EMBL" id="PXYT01000024">
    <property type="protein sequence ID" value="PSR27755.1"/>
    <property type="molecule type" value="Genomic_DNA"/>
</dbReference>
<dbReference type="InterPro" id="IPR018109">
    <property type="entry name" value="Folylpolyglutamate_synth_CS"/>
</dbReference>
<dbReference type="SUPFAM" id="SSF53244">
    <property type="entry name" value="MurD-like peptide ligases, peptide-binding domain"/>
    <property type="match status" value="1"/>
</dbReference>
<reference evidence="13 14" key="1">
    <citation type="journal article" date="2014" name="BMC Genomics">
        <title>Comparison of environmental and isolate Sulfobacillus genomes reveals diverse carbon, sulfur, nitrogen, and hydrogen metabolisms.</title>
        <authorList>
            <person name="Justice N.B."/>
            <person name="Norman A."/>
            <person name="Brown C.T."/>
            <person name="Singh A."/>
            <person name="Thomas B.C."/>
            <person name="Banfield J.F."/>
        </authorList>
    </citation>
    <scope>NUCLEOTIDE SEQUENCE [LARGE SCALE GENOMIC DNA]</scope>
    <source>
        <strain evidence="13">AMDSBA1</strain>
    </source>
</reference>
<keyword evidence="7" id="KW-0460">Magnesium</keyword>
<dbReference type="PIRSF" id="PIRSF001563">
    <property type="entry name" value="Folylpolyglu_synth"/>
    <property type="match status" value="1"/>
</dbReference>